<evidence type="ECO:0000256" key="1">
    <source>
        <dbReference type="SAM" id="SignalP"/>
    </source>
</evidence>
<comment type="caution">
    <text evidence="2">The sequence shown here is derived from an EMBL/GenBank/DDBJ whole genome shotgun (WGS) entry which is preliminary data.</text>
</comment>
<feature type="signal peptide" evidence="1">
    <location>
        <begin position="1"/>
        <end position="16"/>
    </location>
</feature>
<dbReference type="EMBL" id="BLAL01000236">
    <property type="protein sequence ID" value="GES94447.1"/>
    <property type="molecule type" value="Genomic_DNA"/>
</dbReference>
<reference evidence="2" key="1">
    <citation type="submission" date="2019-10" db="EMBL/GenBank/DDBJ databases">
        <title>Conservation and host-specific expression of non-tandemly repeated heterogenous ribosome RNA gene in arbuscular mycorrhizal fungi.</title>
        <authorList>
            <person name="Maeda T."/>
            <person name="Kobayashi Y."/>
            <person name="Nakagawa T."/>
            <person name="Ezawa T."/>
            <person name="Yamaguchi K."/>
            <person name="Bino T."/>
            <person name="Nishimoto Y."/>
            <person name="Shigenobu S."/>
            <person name="Kawaguchi M."/>
        </authorList>
    </citation>
    <scope>NUCLEOTIDE SEQUENCE</scope>
    <source>
        <strain evidence="2">HR1</strain>
    </source>
</reference>
<sequence length="181" mass="20846">MMANSTFLFITRHLSAILIQESVFIREFNKEVAVGELHLEFLNQLFKTFAFPQSVLTQLDTLLTSIVNKLKSLQLKWETTSEDVGFFTSFYYFEPVVGLPIKIPKLRLFYIHINNSSWIATIGKSSAQKIHFDMTYNDFIFSINENVMKEFKETISDQINKLAGDQLAEIEKLISSKTVST</sequence>
<protein>
    <recommendedName>
        <fullName evidence="4">COMM domain-containing protein</fullName>
    </recommendedName>
</protein>
<feature type="chain" id="PRO_5034503378" description="COMM domain-containing protein" evidence="1">
    <location>
        <begin position="17"/>
        <end position="181"/>
    </location>
</feature>
<evidence type="ECO:0008006" key="4">
    <source>
        <dbReference type="Google" id="ProtNLM"/>
    </source>
</evidence>
<evidence type="ECO:0000313" key="2">
    <source>
        <dbReference type="EMBL" id="GES94447.1"/>
    </source>
</evidence>
<accession>A0A8H3QWW4</accession>
<keyword evidence="1" id="KW-0732">Signal</keyword>
<organism evidence="2 3">
    <name type="scientific">Rhizophagus clarus</name>
    <dbReference type="NCBI Taxonomy" id="94130"/>
    <lineage>
        <taxon>Eukaryota</taxon>
        <taxon>Fungi</taxon>
        <taxon>Fungi incertae sedis</taxon>
        <taxon>Mucoromycota</taxon>
        <taxon>Glomeromycotina</taxon>
        <taxon>Glomeromycetes</taxon>
        <taxon>Glomerales</taxon>
        <taxon>Glomeraceae</taxon>
        <taxon>Rhizophagus</taxon>
    </lineage>
</organism>
<dbReference type="OrthoDB" id="4879928at2759"/>
<evidence type="ECO:0000313" key="3">
    <source>
        <dbReference type="Proteomes" id="UP000615446"/>
    </source>
</evidence>
<dbReference type="Proteomes" id="UP000615446">
    <property type="component" value="Unassembled WGS sequence"/>
</dbReference>
<gene>
    <name evidence="2" type="ORF">RCL2_002117800</name>
</gene>
<dbReference type="AlphaFoldDB" id="A0A8H3QWW4"/>
<name>A0A8H3QWW4_9GLOM</name>
<proteinExistence type="predicted"/>